<accession>A0A8H6JW70</accession>
<comment type="caution">
    <text evidence="1">The sequence shown here is derived from an EMBL/GenBank/DDBJ whole genome shotgun (WGS) entry which is preliminary data.</text>
</comment>
<gene>
    <name evidence="1" type="ORF">CMUS01_11592</name>
</gene>
<evidence type="ECO:0000313" key="1">
    <source>
        <dbReference type="EMBL" id="KAF6820300.1"/>
    </source>
</evidence>
<dbReference type="AlphaFoldDB" id="A0A8H6JW70"/>
<protein>
    <submittedName>
        <fullName evidence="1">Nuclear pore protein-like protein</fullName>
    </submittedName>
</protein>
<dbReference type="Proteomes" id="UP000639643">
    <property type="component" value="Unassembled WGS sequence"/>
</dbReference>
<evidence type="ECO:0000313" key="2">
    <source>
        <dbReference type="Proteomes" id="UP000639643"/>
    </source>
</evidence>
<dbReference type="EMBL" id="WIGM01000598">
    <property type="protein sequence ID" value="KAF6820300.1"/>
    <property type="molecule type" value="Genomic_DNA"/>
</dbReference>
<dbReference type="OrthoDB" id="5275938at2759"/>
<sequence length="398" mass="44444">MFRVGKRPAAVAIGADASRRRLSTESLESVHDRPFVVTGRSLTTIFDDLGDLQLEVGSDGPKYQVYSRTLARASPVFKEMLYGLSAEPRPTSDTWVVKFSKDQGPGLDYFLNLCHGRWTYGPPPASELPRLFICLEKYDAIQVVQPFVESWTEYLVKHEGKYELLWTTWTLGDSELFRTKLTEIAGSWTVDRSGNLLHEETASWSGCSADEAEAEEGMHCYASREVLLGLHYGVQGVTETDIANAVLKIRKSLIDAALAPYRRLLNLLEDEKDLPDMPDLCKAVLIGRLILGFNRSGLGNVDRFKTAADAYRGTVDKLVYMLKTNMSSEKLRHCEACDFLPVDIKPGERCTISVEGGVIDLGKQDWLKARAVKTGLKPRTGRDFWSVWEARLGGLVGK</sequence>
<name>A0A8H6JW70_9PEZI</name>
<reference evidence="1" key="1">
    <citation type="journal article" date="2020" name="Phytopathology">
        <title>Genome Sequence Resources of Colletotrichum truncatum, C. plurivorum, C. musicola, and C. sojae: Four Species Pathogenic to Soybean (Glycine max).</title>
        <authorList>
            <person name="Rogerio F."/>
            <person name="Boufleur T.R."/>
            <person name="Ciampi-Guillardi M."/>
            <person name="Sukno S.A."/>
            <person name="Thon M.R."/>
            <person name="Massola Junior N.S."/>
            <person name="Baroncelli R."/>
        </authorList>
    </citation>
    <scope>NUCLEOTIDE SEQUENCE</scope>
    <source>
        <strain evidence="1">LFN0074</strain>
    </source>
</reference>
<keyword evidence="2" id="KW-1185">Reference proteome</keyword>
<organism evidence="1 2">
    <name type="scientific">Colletotrichum musicola</name>
    <dbReference type="NCBI Taxonomy" id="2175873"/>
    <lineage>
        <taxon>Eukaryota</taxon>
        <taxon>Fungi</taxon>
        <taxon>Dikarya</taxon>
        <taxon>Ascomycota</taxon>
        <taxon>Pezizomycotina</taxon>
        <taxon>Sordariomycetes</taxon>
        <taxon>Hypocreomycetidae</taxon>
        <taxon>Glomerellales</taxon>
        <taxon>Glomerellaceae</taxon>
        <taxon>Colletotrichum</taxon>
        <taxon>Colletotrichum orchidearum species complex</taxon>
    </lineage>
</organism>
<proteinExistence type="predicted"/>